<accession>A0A0A7PDR7</accession>
<dbReference type="OrthoDB" id="2860904at2"/>
<organism evidence="2 3">
    <name type="scientific">Sphingopyxis fribergensis</name>
    <dbReference type="NCBI Taxonomy" id="1515612"/>
    <lineage>
        <taxon>Bacteria</taxon>
        <taxon>Pseudomonadati</taxon>
        <taxon>Pseudomonadota</taxon>
        <taxon>Alphaproteobacteria</taxon>
        <taxon>Sphingomonadales</taxon>
        <taxon>Sphingomonadaceae</taxon>
        <taxon>Sphingopyxis</taxon>
    </lineage>
</organism>
<feature type="domain" description="SnoaL-like" evidence="1">
    <location>
        <begin position="13"/>
        <end position="133"/>
    </location>
</feature>
<dbReference type="Gene3D" id="3.10.450.50">
    <property type="match status" value="1"/>
</dbReference>
<name>A0A0A7PDR7_9SPHN</name>
<protein>
    <recommendedName>
        <fullName evidence="1">SnoaL-like domain-containing protein</fullName>
    </recommendedName>
</protein>
<dbReference type="InterPro" id="IPR037401">
    <property type="entry name" value="SnoaL-like"/>
</dbReference>
<evidence type="ECO:0000313" key="3">
    <source>
        <dbReference type="Proteomes" id="UP000030907"/>
    </source>
</evidence>
<dbReference type="InterPro" id="IPR032710">
    <property type="entry name" value="NTF2-like_dom_sf"/>
</dbReference>
<dbReference type="STRING" id="1515612.SKP52_06100"/>
<dbReference type="RefSeq" id="WP_052207899.1">
    <property type="nucleotide sequence ID" value="NZ_CP009122.1"/>
</dbReference>
<sequence length="166" mass="17507">MMSQGSAAIDAFLDREAAAAVVTCYASALDARDWSAYRALFTDEIAIDYGSIGSIVATVPADEWTSRCKALEGFDATAHQLHNIVPAIDGDCATVTSIVDAVHVVGVEDRALLGDLIGRYTHRLVRRDGWKIAGVTLTVVAYPAGKEAFDAAFAAARANFAEGKAA</sequence>
<dbReference type="Proteomes" id="UP000030907">
    <property type="component" value="Chromosome"/>
</dbReference>
<dbReference type="KEGG" id="sphk:SKP52_06100"/>
<reference evidence="2 3" key="1">
    <citation type="journal article" date="2015" name="Int. J. Syst. Evol. Microbiol.">
        <title>Description of Sphingopyxis fribergensis sp. nov. - a soil bacterium with the ability to degrade styrene and phenylacetic acid.</title>
        <authorList>
            <person name="Oelschlagel M."/>
            <person name="Ruckert C."/>
            <person name="Kalinowski J."/>
            <person name="Schmidt G."/>
            <person name="Schlomann M."/>
            <person name="Tischler D."/>
        </authorList>
    </citation>
    <scope>NUCLEOTIDE SEQUENCE [LARGE SCALE GENOMIC DNA]</scope>
    <source>
        <strain evidence="2 3">Kp5.2</strain>
    </source>
</reference>
<gene>
    <name evidence="2" type="ORF">SKP52_06100</name>
</gene>
<proteinExistence type="predicted"/>
<keyword evidence="3" id="KW-1185">Reference proteome</keyword>
<dbReference type="SUPFAM" id="SSF54427">
    <property type="entry name" value="NTF2-like"/>
    <property type="match status" value="1"/>
</dbReference>
<evidence type="ECO:0000259" key="1">
    <source>
        <dbReference type="Pfam" id="PF13577"/>
    </source>
</evidence>
<dbReference type="AlphaFoldDB" id="A0A0A7PDR7"/>
<dbReference type="HOGENOM" id="CLU_106738_10_3_5"/>
<dbReference type="EMBL" id="CP009122">
    <property type="protein sequence ID" value="AJA08145.1"/>
    <property type="molecule type" value="Genomic_DNA"/>
</dbReference>
<dbReference type="Pfam" id="PF13577">
    <property type="entry name" value="SnoaL_4"/>
    <property type="match status" value="1"/>
</dbReference>
<evidence type="ECO:0000313" key="2">
    <source>
        <dbReference type="EMBL" id="AJA08145.1"/>
    </source>
</evidence>